<evidence type="ECO:0000259" key="8">
    <source>
        <dbReference type="PROSITE" id="PS50026"/>
    </source>
</evidence>
<evidence type="ECO:0000256" key="1">
    <source>
        <dbReference type="ARBA" id="ARBA00022473"/>
    </source>
</evidence>
<evidence type="ECO:0000313" key="9">
    <source>
        <dbReference type="Proteomes" id="UP000085678"/>
    </source>
</evidence>
<dbReference type="InParanoid" id="A0A1S3H6J8"/>
<dbReference type="KEGG" id="lak:106151872"/>
<name>A0A1S3H6J8_LINAN</name>
<feature type="chain" id="PRO_5010197092" evidence="7">
    <location>
        <begin position="21"/>
        <end position="266"/>
    </location>
</feature>
<dbReference type="AlphaFoldDB" id="A0A1S3H6J8"/>
<gene>
    <name evidence="10" type="primary">LOC106151872</name>
</gene>
<protein>
    <submittedName>
        <fullName evidence="10">Neurogenic locus notch homolog protein 1-like</fullName>
    </submittedName>
</protein>
<keyword evidence="5 6" id="KW-1015">Disulfide bond</keyword>
<dbReference type="Proteomes" id="UP000085678">
    <property type="component" value="Unplaced"/>
</dbReference>
<evidence type="ECO:0000256" key="7">
    <source>
        <dbReference type="SAM" id="SignalP"/>
    </source>
</evidence>
<evidence type="ECO:0000313" key="10">
    <source>
        <dbReference type="RefSeq" id="XP_013380754.1"/>
    </source>
</evidence>
<proteinExistence type="predicted"/>
<dbReference type="SUPFAM" id="SSF57196">
    <property type="entry name" value="EGF/Laminin"/>
    <property type="match status" value="1"/>
</dbReference>
<keyword evidence="2 6" id="KW-0245">EGF-like domain</keyword>
<feature type="domain" description="EGF-like" evidence="8">
    <location>
        <begin position="113"/>
        <end position="149"/>
    </location>
</feature>
<sequence>MMMSLLLFGVLTFLSVGTNGQNTNHAVGIFNKKYDLYHLTLQLEKMREKLFKDCPAFFSQPESAEKLAQFFGKREVNPASLDMELELARHSLDYIKQEYLKCIEANSQVVTTIKDNCIGNSCRNNGTCIPNEKNYTCRCLPGYSGDRCEKVNKNPCGSILHHSSVRQDNNTGITVPAGWVLCYIDSDDVTYAQTPCRDLLQGVTNYQTFGCWHGCSGSAKGPAYAGNNVIEMACRPNIQQTNKMGTSWCSRGTRHTTFGVCIQMKN</sequence>
<dbReference type="Gene3D" id="2.10.25.10">
    <property type="entry name" value="Laminin"/>
    <property type="match status" value="1"/>
</dbReference>
<keyword evidence="9" id="KW-1185">Reference proteome</keyword>
<dbReference type="SMART" id="SM00179">
    <property type="entry name" value="EGF_CA"/>
    <property type="match status" value="1"/>
</dbReference>
<evidence type="ECO:0000256" key="5">
    <source>
        <dbReference type="ARBA" id="ARBA00023157"/>
    </source>
</evidence>
<dbReference type="PROSITE" id="PS00022">
    <property type="entry name" value="EGF_1"/>
    <property type="match status" value="1"/>
</dbReference>
<dbReference type="SMART" id="SM00181">
    <property type="entry name" value="EGF"/>
    <property type="match status" value="1"/>
</dbReference>
<keyword evidence="3 7" id="KW-0732">Signal</keyword>
<keyword evidence="4" id="KW-0677">Repeat</keyword>
<feature type="signal peptide" evidence="7">
    <location>
        <begin position="1"/>
        <end position="20"/>
    </location>
</feature>
<dbReference type="PROSITE" id="PS01186">
    <property type="entry name" value="EGF_2"/>
    <property type="match status" value="1"/>
</dbReference>
<accession>A0A1S3H6J8</accession>
<dbReference type="RefSeq" id="XP_013380754.1">
    <property type="nucleotide sequence ID" value="XM_013525300.2"/>
</dbReference>
<dbReference type="InterPro" id="IPR000742">
    <property type="entry name" value="EGF"/>
</dbReference>
<dbReference type="CDD" id="cd00054">
    <property type="entry name" value="EGF_CA"/>
    <property type="match status" value="1"/>
</dbReference>
<dbReference type="FunFam" id="2.10.25.10:FF:000080">
    <property type="entry name" value="Neurogenic locus notch 1"/>
    <property type="match status" value="1"/>
</dbReference>
<dbReference type="GO" id="GO:0005509">
    <property type="term" value="F:calcium ion binding"/>
    <property type="evidence" value="ECO:0007669"/>
    <property type="project" value="InterPro"/>
</dbReference>
<dbReference type="InterPro" id="IPR001881">
    <property type="entry name" value="EGF-like_Ca-bd_dom"/>
</dbReference>
<feature type="disulfide bond" evidence="6">
    <location>
        <begin position="139"/>
        <end position="148"/>
    </location>
</feature>
<dbReference type="Pfam" id="PF00008">
    <property type="entry name" value="EGF"/>
    <property type="match status" value="1"/>
</dbReference>
<dbReference type="PROSITE" id="PS50026">
    <property type="entry name" value="EGF_3"/>
    <property type="match status" value="1"/>
</dbReference>
<dbReference type="GeneID" id="106151872"/>
<evidence type="ECO:0000256" key="2">
    <source>
        <dbReference type="ARBA" id="ARBA00022536"/>
    </source>
</evidence>
<evidence type="ECO:0000256" key="6">
    <source>
        <dbReference type="PROSITE-ProRule" id="PRU00076"/>
    </source>
</evidence>
<reference evidence="10" key="1">
    <citation type="submission" date="2025-08" db="UniProtKB">
        <authorList>
            <consortium name="RefSeq"/>
        </authorList>
    </citation>
    <scope>IDENTIFICATION</scope>
    <source>
        <tissue evidence="10">Gonads</tissue>
    </source>
</reference>
<comment type="caution">
    <text evidence="6">Lacks conserved residue(s) required for the propagation of feature annotation.</text>
</comment>
<evidence type="ECO:0000256" key="4">
    <source>
        <dbReference type="ARBA" id="ARBA00022737"/>
    </source>
</evidence>
<dbReference type="OrthoDB" id="382013at2759"/>
<organism evidence="9 10">
    <name type="scientific">Lingula anatina</name>
    <name type="common">Brachiopod</name>
    <name type="synonym">Lingula unguis</name>
    <dbReference type="NCBI Taxonomy" id="7574"/>
    <lineage>
        <taxon>Eukaryota</taxon>
        <taxon>Metazoa</taxon>
        <taxon>Spiralia</taxon>
        <taxon>Lophotrochozoa</taxon>
        <taxon>Brachiopoda</taxon>
        <taxon>Linguliformea</taxon>
        <taxon>Lingulata</taxon>
        <taxon>Lingulida</taxon>
        <taxon>Linguloidea</taxon>
        <taxon>Lingulidae</taxon>
        <taxon>Lingula</taxon>
    </lineage>
</organism>
<evidence type="ECO:0000256" key="3">
    <source>
        <dbReference type="ARBA" id="ARBA00022729"/>
    </source>
</evidence>
<keyword evidence="1" id="KW-0217">Developmental protein</keyword>